<keyword evidence="5" id="KW-1003">Cell membrane</keyword>
<evidence type="ECO:0000313" key="6">
    <source>
        <dbReference type="EMBL" id="KAB1080619.1"/>
    </source>
</evidence>
<evidence type="ECO:0000256" key="3">
    <source>
        <dbReference type="ARBA" id="ARBA00022989"/>
    </source>
</evidence>
<comment type="subcellular location">
    <subcellularLocation>
        <location evidence="5">Cell membrane</location>
        <topology evidence="5">Multi-pass membrane protein</topology>
    </subcellularLocation>
    <subcellularLocation>
        <location evidence="1">Membrane</location>
        <topology evidence="1">Multi-pass membrane protein</topology>
    </subcellularLocation>
</comment>
<feature type="transmembrane region" description="Helical" evidence="5">
    <location>
        <begin position="71"/>
        <end position="91"/>
    </location>
</feature>
<dbReference type="Pfam" id="PF01925">
    <property type="entry name" value="TauE"/>
    <property type="match status" value="1"/>
</dbReference>
<comment type="similarity">
    <text evidence="5">Belongs to the 4-toluene sulfonate uptake permease (TSUP) (TC 2.A.102) family.</text>
</comment>
<dbReference type="PANTHER" id="PTHR43701:SF5">
    <property type="entry name" value="MEMBRANE TRANSPORTER PROTEIN-RELATED"/>
    <property type="match status" value="1"/>
</dbReference>
<feature type="transmembrane region" description="Helical" evidence="5">
    <location>
        <begin position="198"/>
        <end position="218"/>
    </location>
</feature>
<dbReference type="OrthoDB" id="560496at2"/>
<gene>
    <name evidence="6" type="ORF">F6X53_05400</name>
</gene>
<feature type="transmembrane region" description="Helical" evidence="5">
    <location>
        <begin position="129"/>
        <end position="159"/>
    </location>
</feature>
<feature type="transmembrane region" description="Helical" evidence="5">
    <location>
        <begin position="171"/>
        <end position="192"/>
    </location>
</feature>
<dbReference type="RefSeq" id="WP_150997957.1">
    <property type="nucleotide sequence ID" value="NZ_VZZK01000004.1"/>
</dbReference>
<dbReference type="InterPro" id="IPR051598">
    <property type="entry name" value="TSUP/Inactive_protease-like"/>
</dbReference>
<proteinExistence type="inferred from homology"/>
<sequence>MPDLAFAFAIAVVAALYSAVGQAGGTGYVAIMGLAGFAPETIKPTALALNILVSVLACIRFYRARLLTWRACYPFGVLGLPFSLLGGALHLPSSTYQPVVGALLLAAGLQMLRGSRAGVDQAGLHPPPFVLALLTGGVIGLVSGVTGVGGGIFLAPAILTLGWADTRQTAAISATFNLINSAAALAGVWATMPVLPAALPFWLACVGGGGIVGSWLGARHLRQRTLRLVLAALLLASAVRMLAASL</sequence>
<organism evidence="6 7">
    <name type="scientific">Methylobacterium soli</name>
    <dbReference type="NCBI Taxonomy" id="553447"/>
    <lineage>
        <taxon>Bacteria</taxon>
        <taxon>Pseudomonadati</taxon>
        <taxon>Pseudomonadota</taxon>
        <taxon>Alphaproteobacteria</taxon>
        <taxon>Hyphomicrobiales</taxon>
        <taxon>Methylobacteriaceae</taxon>
        <taxon>Methylobacterium</taxon>
    </lineage>
</organism>
<dbReference type="InterPro" id="IPR002781">
    <property type="entry name" value="TM_pro_TauE-like"/>
</dbReference>
<dbReference type="GO" id="GO:0005886">
    <property type="term" value="C:plasma membrane"/>
    <property type="evidence" value="ECO:0007669"/>
    <property type="project" value="UniProtKB-SubCell"/>
</dbReference>
<evidence type="ECO:0000256" key="4">
    <source>
        <dbReference type="ARBA" id="ARBA00023136"/>
    </source>
</evidence>
<evidence type="ECO:0000256" key="5">
    <source>
        <dbReference type="RuleBase" id="RU363041"/>
    </source>
</evidence>
<dbReference type="EMBL" id="VZZK01000004">
    <property type="protein sequence ID" value="KAB1080619.1"/>
    <property type="molecule type" value="Genomic_DNA"/>
</dbReference>
<comment type="caution">
    <text evidence="6">The sequence shown here is derived from an EMBL/GenBank/DDBJ whole genome shotgun (WGS) entry which is preliminary data.</text>
</comment>
<protein>
    <recommendedName>
        <fullName evidence="5">Probable membrane transporter protein</fullName>
    </recommendedName>
</protein>
<name>A0A6L3T5Q1_9HYPH</name>
<dbReference type="PANTHER" id="PTHR43701">
    <property type="entry name" value="MEMBRANE TRANSPORTER PROTEIN MJ0441-RELATED"/>
    <property type="match status" value="1"/>
</dbReference>
<accession>A0A6L3T5Q1</accession>
<feature type="transmembrane region" description="Helical" evidence="5">
    <location>
        <begin position="225"/>
        <end position="243"/>
    </location>
</feature>
<evidence type="ECO:0000256" key="1">
    <source>
        <dbReference type="ARBA" id="ARBA00004141"/>
    </source>
</evidence>
<keyword evidence="7" id="KW-1185">Reference proteome</keyword>
<reference evidence="6 7" key="1">
    <citation type="submission" date="2019-09" db="EMBL/GenBank/DDBJ databases">
        <title>YIM 48816 draft genome.</title>
        <authorList>
            <person name="Jiang L."/>
        </authorList>
    </citation>
    <scope>NUCLEOTIDE SEQUENCE [LARGE SCALE GENOMIC DNA]</scope>
    <source>
        <strain evidence="6 7">YIM 48816</strain>
    </source>
</reference>
<evidence type="ECO:0000256" key="2">
    <source>
        <dbReference type="ARBA" id="ARBA00022692"/>
    </source>
</evidence>
<dbReference type="Proteomes" id="UP000474159">
    <property type="component" value="Unassembled WGS sequence"/>
</dbReference>
<evidence type="ECO:0000313" key="7">
    <source>
        <dbReference type="Proteomes" id="UP000474159"/>
    </source>
</evidence>
<keyword evidence="4 5" id="KW-0472">Membrane</keyword>
<dbReference type="AlphaFoldDB" id="A0A6L3T5Q1"/>
<keyword evidence="3 5" id="KW-1133">Transmembrane helix</keyword>
<keyword evidence="2 5" id="KW-0812">Transmembrane</keyword>
<feature type="transmembrane region" description="Helical" evidence="5">
    <location>
        <begin position="45"/>
        <end position="62"/>
    </location>
</feature>